<keyword evidence="3" id="KW-1185">Reference proteome</keyword>
<protein>
    <recommendedName>
        <fullName evidence="1">NADPH-dependent FMN reductase-like domain-containing protein</fullName>
    </recommendedName>
</protein>
<dbReference type="SUPFAM" id="SSF52218">
    <property type="entry name" value="Flavoproteins"/>
    <property type="match status" value="1"/>
</dbReference>
<comment type="caution">
    <text evidence="2">The sequence shown here is derived from an EMBL/GenBank/DDBJ whole genome shotgun (WGS) entry which is preliminary data.</text>
</comment>
<dbReference type="Gene3D" id="3.40.50.360">
    <property type="match status" value="2"/>
</dbReference>
<dbReference type="InterPro" id="IPR029039">
    <property type="entry name" value="Flavoprotein-like_sf"/>
</dbReference>
<evidence type="ECO:0000313" key="3">
    <source>
        <dbReference type="Proteomes" id="UP001479436"/>
    </source>
</evidence>
<name>A0ABR2W296_9FUNG</name>
<dbReference type="Pfam" id="PF03358">
    <property type="entry name" value="FMN_red"/>
    <property type="match status" value="1"/>
</dbReference>
<dbReference type="PANTHER" id="PTHR30543">
    <property type="entry name" value="CHROMATE REDUCTASE"/>
    <property type="match status" value="1"/>
</dbReference>
<dbReference type="InterPro" id="IPR005025">
    <property type="entry name" value="FMN_Rdtase-like_dom"/>
</dbReference>
<sequence>MTASHIQGCCEGLAYCDYCIQYNSIITEPFRIVGICGALRKDSWNAKLLLEAQRLVPEGSVVRIIDWSELPIYNGDLEEPPKTVIDFKNTITAPPTQPYALMSARSGVYPGSSGSHRAQLHLQQVLNILDTHLVSLPKICATGAGAAFDEATSELTSNHTRQNVALEQNYLVSFAKKLKQ</sequence>
<accession>A0ABR2W296</accession>
<dbReference type="Proteomes" id="UP001479436">
    <property type="component" value="Unassembled WGS sequence"/>
</dbReference>
<dbReference type="InterPro" id="IPR050712">
    <property type="entry name" value="NAD(P)H-dep_reductase"/>
</dbReference>
<reference evidence="2 3" key="1">
    <citation type="submission" date="2023-04" db="EMBL/GenBank/DDBJ databases">
        <title>Genome of Basidiobolus ranarum AG-B5.</title>
        <authorList>
            <person name="Stajich J.E."/>
            <person name="Carter-House D."/>
            <person name="Gryganskyi A."/>
        </authorList>
    </citation>
    <scope>NUCLEOTIDE SEQUENCE [LARGE SCALE GENOMIC DNA]</scope>
    <source>
        <strain evidence="2 3">AG-B5</strain>
    </source>
</reference>
<dbReference type="PANTHER" id="PTHR30543:SF21">
    <property type="entry name" value="NAD(P)H-DEPENDENT FMN REDUCTASE LOT6"/>
    <property type="match status" value="1"/>
</dbReference>
<dbReference type="EMBL" id="JASJQH010007133">
    <property type="protein sequence ID" value="KAK9717569.1"/>
    <property type="molecule type" value="Genomic_DNA"/>
</dbReference>
<evidence type="ECO:0000259" key="1">
    <source>
        <dbReference type="Pfam" id="PF03358"/>
    </source>
</evidence>
<gene>
    <name evidence="2" type="ORF">K7432_006076</name>
</gene>
<feature type="domain" description="NADPH-dependent FMN reductase-like" evidence="1">
    <location>
        <begin position="31"/>
        <end position="91"/>
    </location>
</feature>
<evidence type="ECO:0000313" key="2">
    <source>
        <dbReference type="EMBL" id="KAK9717569.1"/>
    </source>
</evidence>
<proteinExistence type="predicted"/>
<organism evidence="2 3">
    <name type="scientific">Basidiobolus ranarum</name>
    <dbReference type="NCBI Taxonomy" id="34480"/>
    <lineage>
        <taxon>Eukaryota</taxon>
        <taxon>Fungi</taxon>
        <taxon>Fungi incertae sedis</taxon>
        <taxon>Zoopagomycota</taxon>
        <taxon>Entomophthoromycotina</taxon>
        <taxon>Basidiobolomycetes</taxon>
        <taxon>Basidiobolales</taxon>
        <taxon>Basidiobolaceae</taxon>
        <taxon>Basidiobolus</taxon>
    </lineage>
</organism>